<dbReference type="KEGG" id="ela:UCREL1_11311"/>
<sequence length="290" mass="32145">MGNESIYILNGGSEVAERTRLDVQHPFFHNIMDRQHLPAHIATELSSNPAPKVLEIATGSGIWLKELAATLPKSAELVGLDFDTSKFHRDLPPNITLGFGDMYEPFPEELRGRFDVVHVRLILYAARKGMGVWLVENLLSVLRPGGWLVWAEAGDFQATIEPPSRAWFRYQQLAWAFAKAIGRDLNIPVGIPGYIKEAGCIDVDHKLYATCADVNESNKAEFAAMAQRIARVFFRQGVSGILSLGGVDGMRTQKEADDLLAQADEDLQGDAIFHVLLIRAWGRKPLKAVV</sequence>
<evidence type="ECO:0000313" key="2">
    <source>
        <dbReference type="Proteomes" id="UP000012174"/>
    </source>
</evidence>
<reference evidence="2" key="1">
    <citation type="journal article" date="2013" name="Genome Announc.">
        <title>Draft genome sequence of the grapevine dieback fungus Eutypa lata UCR-EL1.</title>
        <authorList>
            <person name="Blanco-Ulate B."/>
            <person name="Rolshausen P.E."/>
            <person name="Cantu D."/>
        </authorList>
    </citation>
    <scope>NUCLEOTIDE SEQUENCE [LARGE SCALE GENOMIC DNA]</scope>
    <source>
        <strain evidence="2">UCR-EL1</strain>
    </source>
</reference>
<dbReference type="Gene3D" id="3.40.50.150">
    <property type="entry name" value="Vaccinia Virus protein VP39"/>
    <property type="match status" value="1"/>
</dbReference>
<keyword evidence="1" id="KW-0489">Methyltransferase</keyword>
<dbReference type="SUPFAM" id="SSF53335">
    <property type="entry name" value="S-adenosyl-L-methionine-dependent methyltransferases"/>
    <property type="match status" value="1"/>
</dbReference>
<keyword evidence="2" id="KW-1185">Reference proteome</keyword>
<name>M7SW03_EUTLA</name>
<dbReference type="eggNOG" id="ENOG502SNAB">
    <property type="taxonomic scope" value="Eukaryota"/>
</dbReference>
<organism evidence="1 2">
    <name type="scientific">Eutypa lata (strain UCR-EL1)</name>
    <name type="common">Grapevine dieback disease fungus</name>
    <name type="synonym">Eutypa armeniacae</name>
    <dbReference type="NCBI Taxonomy" id="1287681"/>
    <lineage>
        <taxon>Eukaryota</taxon>
        <taxon>Fungi</taxon>
        <taxon>Dikarya</taxon>
        <taxon>Ascomycota</taxon>
        <taxon>Pezizomycotina</taxon>
        <taxon>Sordariomycetes</taxon>
        <taxon>Xylariomycetidae</taxon>
        <taxon>Xylariales</taxon>
        <taxon>Diatrypaceae</taxon>
        <taxon>Eutypa</taxon>
    </lineage>
</organism>
<dbReference type="GO" id="GO:0008168">
    <property type="term" value="F:methyltransferase activity"/>
    <property type="evidence" value="ECO:0007669"/>
    <property type="project" value="UniProtKB-KW"/>
</dbReference>
<dbReference type="GO" id="GO:0032259">
    <property type="term" value="P:methylation"/>
    <property type="evidence" value="ECO:0007669"/>
    <property type="project" value="UniProtKB-KW"/>
</dbReference>
<dbReference type="Pfam" id="PF13489">
    <property type="entry name" value="Methyltransf_23"/>
    <property type="match status" value="1"/>
</dbReference>
<proteinExistence type="predicted"/>
<dbReference type="HOGENOM" id="CLU_010595_9_1_1"/>
<keyword evidence="1" id="KW-0808">Transferase</keyword>
<gene>
    <name evidence="1" type="ORF">UCREL1_11311</name>
</gene>
<dbReference type="EMBL" id="KB707555">
    <property type="protein sequence ID" value="EMR61761.1"/>
    <property type="molecule type" value="Genomic_DNA"/>
</dbReference>
<dbReference type="OrthoDB" id="417697at2759"/>
<evidence type="ECO:0000313" key="1">
    <source>
        <dbReference type="EMBL" id="EMR61761.1"/>
    </source>
</evidence>
<dbReference type="AlphaFoldDB" id="M7SW03"/>
<dbReference type="CDD" id="cd02440">
    <property type="entry name" value="AdoMet_MTases"/>
    <property type="match status" value="1"/>
</dbReference>
<dbReference type="InterPro" id="IPR029063">
    <property type="entry name" value="SAM-dependent_MTases_sf"/>
</dbReference>
<accession>M7SW03</accession>
<dbReference type="OMA" id="DYQHITW"/>
<protein>
    <submittedName>
        <fullName evidence="1">Putative methyltransferase domain-containing protein</fullName>
    </submittedName>
</protein>
<dbReference type="Proteomes" id="UP000012174">
    <property type="component" value="Unassembled WGS sequence"/>
</dbReference>